<evidence type="ECO:0000313" key="6">
    <source>
        <dbReference type="EMBL" id="CAL5012174.1"/>
    </source>
</evidence>
<dbReference type="AlphaFoldDB" id="A0ABC9C365"/>
<dbReference type="PROSITE" id="PS51015">
    <property type="entry name" value="YDG"/>
    <property type="match status" value="1"/>
</dbReference>
<evidence type="ECO:0000256" key="3">
    <source>
        <dbReference type="PROSITE-ProRule" id="PRU00358"/>
    </source>
</evidence>
<accession>A0ABC9C365</accession>
<feature type="compositionally biased region" description="Basic and acidic residues" evidence="4">
    <location>
        <begin position="170"/>
        <end position="179"/>
    </location>
</feature>
<organism evidence="6 7">
    <name type="scientific">Urochloa decumbens</name>
    <dbReference type="NCBI Taxonomy" id="240449"/>
    <lineage>
        <taxon>Eukaryota</taxon>
        <taxon>Viridiplantae</taxon>
        <taxon>Streptophyta</taxon>
        <taxon>Embryophyta</taxon>
        <taxon>Tracheophyta</taxon>
        <taxon>Spermatophyta</taxon>
        <taxon>Magnoliopsida</taxon>
        <taxon>Liliopsida</taxon>
        <taxon>Poales</taxon>
        <taxon>Poaceae</taxon>
        <taxon>PACMAD clade</taxon>
        <taxon>Panicoideae</taxon>
        <taxon>Panicodae</taxon>
        <taxon>Paniceae</taxon>
        <taxon>Melinidinae</taxon>
        <taxon>Urochloa</taxon>
    </lineage>
</organism>
<reference evidence="6" key="1">
    <citation type="submission" date="2024-10" db="EMBL/GenBank/DDBJ databases">
        <authorList>
            <person name="Ryan C."/>
        </authorList>
    </citation>
    <scope>NUCLEOTIDE SEQUENCE [LARGE SCALE GENOMIC DNA]</scope>
</reference>
<feature type="compositionally biased region" description="Low complexity" evidence="4">
    <location>
        <begin position="221"/>
        <end position="235"/>
    </location>
</feature>
<dbReference type="EMBL" id="OZ075138">
    <property type="protein sequence ID" value="CAL5012174.1"/>
    <property type="molecule type" value="Genomic_DNA"/>
</dbReference>
<proteinExistence type="predicted"/>
<evidence type="ECO:0000256" key="4">
    <source>
        <dbReference type="SAM" id="MobiDB-lite"/>
    </source>
</evidence>
<protein>
    <recommendedName>
        <fullName evidence="5">YDG domain-containing protein</fullName>
    </recommendedName>
</protein>
<feature type="region of interest" description="Disordered" evidence="4">
    <location>
        <begin position="93"/>
        <end position="199"/>
    </location>
</feature>
<keyword evidence="2 3" id="KW-0539">Nucleus</keyword>
<dbReference type="SMART" id="SM00466">
    <property type="entry name" value="SRA"/>
    <property type="match status" value="1"/>
</dbReference>
<dbReference type="PANTHER" id="PTHR45660">
    <property type="entry name" value="HISTONE-LYSINE N-METHYLTRANSFERASE SETMAR"/>
    <property type="match status" value="1"/>
</dbReference>
<evidence type="ECO:0000313" key="7">
    <source>
        <dbReference type="Proteomes" id="UP001497457"/>
    </source>
</evidence>
<dbReference type="GO" id="GO:0005694">
    <property type="term" value="C:chromosome"/>
    <property type="evidence" value="ECO:0007669"/>
    <property type="project" value="UniProtKB-SubCell"/>
</dbReference>
<dbReference type="GO" id="GO:0005634">
    <property type="term" value="C:nucleus"/>
    <property type="evidence" value="ECO:0007669"/>
    <property type="project" value="UniProtKB-SubCell"/>
</dbReference>
<feature type="region of interest" description="Disordered" evidence="4">
    <location>
        <begin position="615"/>
        <end position="655"/>
    </location>
</feature>
<feature type="region of interest" description="Disordered" evidence="4">
    <location>
        <begin position="294"/>
        <end position="368"/>
    </location>
</feature>
<dbReference type="InterPro" id="IPR015947">
    <property type="entry name" value="PUA-like_sf"/>
</dbReference>
<keyword evidence="7" id="KW-1185">Reference proteome</keyword>
<feature type="domain" description="YDG" evidence="5">
    <location>
        <begin position="761"/>
        <end position="908"/>
    </location>
</feature>
<gene>
    <name evidence="6" type="ORF">URODEC1_LOCUS70762</name>
</gene>
<evidence type="ECO:0000256" key="1">
    <source>
        <dbReference type="ARBA" id="ARBA00004286"/>
    </source>
</evidence>
<dbReference type="InterPro" id="IPR003105">
    <property type="entry name" value="SRA_YDG"/>
</dbReference>
<sequence>MSFYFDRLEAARRQQQQRMVPSAGAGCATPPRPWPWYRYQHAAALLPRSPPPLPVPPLHAGVGSVAVARGAAGGAAGWNAVAAAGGWVGDAARGGARSVPTDPAPAREEAGGVGGGEVRNKRCSPARTPGARSPPPKRRAVAARRRFPPGCGRDDAAAAPPLPGAGCGDSRSDPARRDGCSGALQDSLPPPPTTTLAGGKDSVLFKAAVSPGSISPNKVSADGAAGATTDDAPGPSAAPNKNSVSASDGLGNDTASRGVAVPGSGDQSLKTKDDLLVTSVRFLPKPSMVSAYRRFPPGCGRPGPPLLPGGGSSQLCSPPSVQAVPEDRDELETVAPVRSGTEDGAAQNEGLEEGEVAPGCSGTEDGAAKSEGLEKGKVIASEVQESPSATVHCGKAAAACIDGNYSSEEMIENAWQSEENKSGGSSCNIVAESLSQGLPKEHLETEIVSECATDTGSSGAAAAVSDEGATMRKKVMFTPRKSVKPPKSIHKPALHDEATTACRHGTSSSEEMVRNTWQCKDESKSGGSSSCNVAAGSLSQGLPKEHLETESMSECATDTASSGAAAGVSDGGATTRKEVMFTPRKSVKPPKSIQKPALNTHGVSVSFSKETEQEETQLGRHRPHNMNGIEDTDDFTKDRQDPIPMSADKCPWTNKGKESATITHYFGPKKKKVSDKEDSILKHDEVLKALAAVHEAKFEPGPQDADVRSNVKMLCSRFESICRSIVQAVEQRSLKIRRVDLAADKVIRKLPGFTKLGPIVGNVPGVEVGDEFLYRVQLALVGLHRPYQGGIDTTRDEHGMLIAISVVASGGYPDELSCPGELIYTGSGGKKGGGDQKLENGNLALRNCVERKSPVRVIHGFKGQNREEGSNSRAKEVSRFTYDGLYRVVNCWREGRPGSKVLKYKLQRIPGQPGLPLQVAKFVKKNNS</sequence>
<dbReference type="PANTHER" id="PTHR45660:SF85">
    <property type="entry name" value="YDG_SRA DOMAIN CONTAINING PROTEIN-RELATED"/>
    <property type="match status" value="1"/>
</dbReference>
<feature type="compositionally biased region" description="Basic residues" evidence="4">
    <location>
        <begin position="135"/>
        <end position="147"/>
    </location>
</feature>
<comment type="subcellular location">
    <subcellularLocation>
        <location evidence="1">Chromosome</location>
    </subcellularLocation>
    <subcellularLocation>
        <location evidence="3">Nucleus</location>
    </subcellularLocation>
</comment>
<dbReference type="Gene3D" id="2.30.280.10">
    <property type="entry name" value="SRA-YDG"/>
    <property type="match status" value="1"/>
</dbReference>
<dbReference type="SUPFAM" id="SSF88697">
    <property type="entry name" value="PUA domain-like"/>
    <property type="match status" value="1"/>
</dbReference>
<dbReference type="Pfam" id="PF02182">
    <property type="entry name" value="SAD_SRA"/>
    <property type="match status" value="1"/>
</dbReference>
<dbReference type="InterPro" id="IPR036987">
    <property type="entry name" value="SRA-YDG_sf"/>
</dbReference>
<evidence type="ECO:0000256" key="2">
    <source>
        <dbReference type="ARBA" id="ARBA00023242"/>
    </source>
</evidence>
<evidence type="ECO:0000259" key="5">
    <source>
        <dbReference type="PROSITE" id="PS51015"/>
    </source>
</evidence>
<dbReference type="Proteomes" id="UP001497457">
    <property type="component" value="Chromosome 28b"/>
</dbReference>
<name>A0ABC9C365_9POAL</name>
<feature type="region of interest" description="Disordered" evidence="4">
    <location>
        <begin position="211"/>
        <end position="274"/>
    </location>
</feature>
<dbReference type="InterPro" id="IPR051357">
    <property type="entry name" value="H3K9_HMTase_SUVAR3-9"/>
</dbReference>